<organism evidence="1 2">
    <name type="scientific">Strongylus vulgaris</name>
    <name type="common">Blood worm</name>
    <dbReference type="NCBI Taxonomy" id="40348"/>
    <lineage>
        <taxon>Eukaryota</taxon>
        <taxon>Metazoa</taxon>
        <taxon>Ecdysozoa</taxon>
        <taxon>Nematoda</taxon>
        <taxon>Chromadorea</taxon>
        <taxon>Rhabditida</taxon>
        <taxon>Rhabditina</taxon>
        <taxon>Rhabditomorpha</taxon>
        <taxon>Strongyloidea</taxon>
        <taxon>Strongylidae</taxon>
        <taxon>Strongylus</taxon>
    </lineage>
</organism>
<reference evidence="1 2" key="1">
    <citation type="submission" date="2018-11" db="EMBL/GenBank/DDBJ databases">
        <authorList>
            <consortium name="Pathogen Informatics"/>
        </authorList>
    </citation>
    <scope>NUCLEOTIDE SEQUENCE [LARGE SCALE GENOMIC DNA]</scope>
</reference>
<sequence length="98" mass="10980">MCDPTSSTATFERKLTNEASLCRSEERESRHIGAVSSANGEVIGTLTNIGEKLAALEQEMQLRKNDISRILHKVEHIEELTLEILRRIPLTQATGNFM</sequence>
<protein>
    <submittedName>
        <fullName evidence="1">Uncharacterized protein</fullName>
    </submittedName>
</protein>
<dbReference type="AlphaFoldDB" id="A0A3P7J7Z8"/>
<keyword evidence="2" id="KW-1185">Reference proteome</keyword>
<dbReference type="Proteomes" id="UP000270094">
    <property type="component" value="Unassembled WGS sequence"/>
</dbReference>
<evidence type="ECO:0000313" key="2">
    <source>
        <dbReference type="Proteomes" id="UP000270094"/>
    </source>
</evidence>
<dbReference type="EMBL" id="UYYB01113531">
    <property type="protein sequence ID" value="VDM81570.1"/>
    <property type="molecule type" value="Genomic_DNA"/>
</dbReference>
<gene>
    <name evidence="1" type="ORF">SVUK_LOCUS16568</name>
</gene>
<proteinExistence type="predicted"/>
<evidence type="ECO:0000313" key="1">
    <source>
        <dbReference type="EMBL" id="VDM81570.1"/>
    </source>
</evidence>
<accession>A0A3P7J7Z8</accession>
<name>A0A3P7J7Z8_STRVU</name>